<feature type="compositionally biased region" description="Basic and acidic residues" evidence="1">
    <location>
        <begin position="115"/>
        <end position="128"/>
    </location>
</feature>
<accession>A0ABN7SK36</accession>
<sequence>MSFIADNYFQVLGDFTEEELTFFDFYGWFPTPLELEIHLQESFPELPSIGTTPMEPVEYSRGKKKNPKGRPTVADVLKGVESIKIPGHSSSQKGLATIRRQRKSQRLLQQSKSTAESKLHQKSHEDLTGKPNSEADTDLPAANSEVEMEVDQKQADLPLEPPTEQEISMAEETINVSPFSKDEAEEGIDCGTEPVRALKHPGIPLSTTEGHPSLISADVSLLADQSEQSENWEEIPSWAESLYHASELLYYYLLGATNRALQHDPQKQRSLYHFCASLIPSVLSMYDPTDEVTARILLRNVKTHLVNLDEGTPAEWRHLTSEVLDFIAAFLTRFQERVFYQQEVEATVDSYNRLYNSLSPLCNESEQELLMSNFEKIFTKAPLETHLSESLRNLLCYLLQQLYSVVSSSIITQMTDKMPPLLQTFALVNQLLDCRKKPVPTTIDWTTLPYHLEYRRQYHTWKLQEEGDSEAPSCILSRATECKVATLHSLEVYDQLRQTVKQTRAEALERERLRLQEEERARAQAEQAERERIEQAQRERDQEMNRVIPGPAESQSPAPAPGHTTERMESDDDIIDVVNTPEPSPQPAGEDSRPFAPSSQMDFDAGRFHEEGTGSNYSQAGAPIECYLLIVQGDRSQVVRLPNPRK</sequence>
<feature type="region of interest" description="Disordered" evidence="1">
    <location>
        <begin position="519"/>
        <end position="619"/>
    </location>
</feature>
<evidence type="ECO:0000313" key="2">
    <source>
        <dbReference type="EMBL" id="CAG5102903.1"/>
    </source>
</evidence>
<evidence type="ECO:0000313" key="3">
    <source>
        <dbReference type="Proteomes" id="UP001158576"/>
    </source>
</evidence>
<gene>
    <name evidence="2" type="ORF">OKIOD_LOCUS9285</name>
</gene>
<protein>
    <submittedName>
        <fullName evidence="2">Oidioi.mRNA.OKI2018_I69.chr1.g520.t1.cds</fullName>
    </submittedName>
</protein>
<name>A0ABN7SK36_OIKDI</name>
<feature type="compositionally biased region" description="Basic and acidic residues" evidence="1">
    <location>
        <begin position="519"/>
        <end position="544"/>
    </location>
</feature>
<dbReference type="Proteomes" id="UP001158576">
    <property type="component" value="Chromosome 1"/>
</dbReference>
<dbReference type="EMBL" id="OU015566">
    <property type="protein sequence ID" value="CAG5102903.1"/>
    <property type="molecule type" value="Genomic_DNA"/>
</dbReference>
<keyword evidence="3" id="KW-1185">Reference proteome</keyword>
<evidence type="ECO:0000256" key="1">
    <source>
        <dbReference type="SAM" id="MobiDB-lite"/>
    </source>
</evidence>
<proteinExistence type="predicted"/>
<reference evidence="2 3" key="1">
    <citation type="submission" date="2021-04" db="EMBL/GenBank/DDBJ databases">
        <authorList>
            <person name="Bliznina A."/>
        </authorList>
    </citation>
    <scope>NUCLEOTIDE SEQUENCE [LARGE SCALE GENOMIC DNA]</scope>
</reference>
<feature type="region of interest" description="Disordered" evidence="1">
    <location>
        <begin position="46"/>
        <end position="138"/>
    </location>
</feature>
<organism evidence="2 3">
    <name type="scientific">Oikopleura dioica</name>
    <name type="common">Tunicate</name>
    <dbReference type="NCBI Taxonomy" id="34765"/>
    <lineage>
        <taxon>Eukaryota</taxon>
        <taxon>Metazoa</taxon>
        <taxon>Chordata</taxon>
        <taxon>Tunicata</taxon>
        <taxon>Appendicularia</taxon>
        <taxon>Copelata</taxon>
        <taxon>Oikopleuridae</taxon>
        <taxon>Oikopleura</taxon>
    </lineage>
</organism>